<reference evidence="2" key="1">
    <citation type="submission" date="2025-02" db="EMBL/GenBank/DDBJ databases">
        <authorList>
            <consortium name="NCBI Genome Project"/>
        </authorList>
    </citation>
    <scope>NUCLEOTIDE SEQUENCE</scope>
</reference>
<dbReference type="AlphaFoldDB" id="A0AAJ8BST2"/>
<organism evidence="2">
    <name type="scientific">Aspergillus niger</name>
    <dbReference type="NCBI Taxonomy" id="5061"/>
    <lineage>
        <taxon>Eukaryota</taxon>
        <taxon>Fungi</taxon>
        <taxon>Dikarya</taxon>
        <taxon>Ascomycota</taxon>
        <taxon>Pezizomycotina</taxon>
        <taxon>Eurotiomycetes</taxon>
        <taxon>Eurotiomycetidae</taxon>
        <taxon>Eurotiales</taxon>
        <taxon>Aspergillaceae</taxon>
        <taxon>Aspergillus</taxon>
        <taxon>Aspergillus subgen. Circumdati</taxon>
    </lineage>
</organism>
<evidence type="ECO:0000313" key="2">
    <source>
        <dbReference type="RefSeq" id="XP_059601916.1"/>
    </source>
</evidence>
<sequence>MDGMESGSPFQIAFQKGILDSFSPFAFLPLCVYVSVSASSPPPSSPQTGDLSHAGPGLDIWVTDKYREGTSQVGRREGYLRHRVSPTESPEHTGSTGRRRREGGCMESRGERGEGPRMGQTGLDNHESWLEASWNHMRSGSQAATASSQQQQQQPASSSVIVRQRSAVYGAWDRCDR</sequence>
<feature type="compositionally biased region" description="Basic and acidic residues" evidence="1">
    <location>
        <begin position="71"/>
        <end position="80"/>
    </location>
</feature>
<gene>
    <name evidence="2" type="ORF">An12g08220</name>
</gene>
<feature type="region of interest" description="Disordered" evidence="1">
    <location>
        <begin position="71"/>
        <end position="165"/>
    </location>
</feature>
<feature type="compositionally biased region" description="Low complexity" evidence="1">
    <location>
        <begin position="139"/>
        <end position="159"/>
    </location>
</feature>
<dbReference type="VEuPathDB" id="FungiDB:An12g08220"/>
<evidence type="ECO:0000256" key="1">
    <source>
        <dbReference type="SAM" id="MobiDB-lite"/>
    </source>
</evidence>
<protein>
    <submittedName>
        <fullName evidence="2">Uncharacterized protein</fullName>
    </submittedName>
</protein>
<dbReference type="KEGG" id="ang:An12g08220"/>
<proteinExistence type="predicted"/>
<reference evidence="2" key="2">
    <citation type="submission" date="2025-08" db="UniProtKB">
        <authorList>
            <consortium name="RefSeq"/>
        </authorList>
    </citation>
    <scope>IDENTIFICATION</scope>
</reference>
<name>A0AAJ8BST2_ASPNG</name>
<feature type="compositionally biased region" description="Basic and acidic residues" evidence="1">
    <location>
        <begin position="102"/>
        <end position="115"/>
    </location>
</feature>
<accession>A0AAJ8BST2</accession>
<dbReference type="RefSeq" id="XP_059601916.1">
    <property type="nucleotide sequence ID" value="XM_059743577.1"/>
</dbReference>
<dbReference type="GeneID" id="84592672"/>